<dbReference type="PANTHER" id="PTHR14790:SF15">
    <property type="entry name" value="RECQ-MEDIATED GENOME INSTABILITY PROTEIN 1"/>
    <property type="match status" value="1"/>
</dbReference>
<name>A0A3A2ZEW4_9EURO</name>
<evidence type="ECO:0000313" key="6">
    <source>
        <dbReference type="Proteomes" id="UP000266188"/>
    </source>
</evidence>
<reference evidence="6" key="1">
    <citation type="submission" date="2017-02" db="EMBL/GenBank/DDBJ databases">
        <authorList>
            <person name="Tafer H."/>
            <person name="Lopandic K."/>
        </authorList>
    </citation>
    <scope>NUCLEOTIDE SEQUENCE [LARGE SCALE GENOMIC DNA]</scope>
    <source>
        <strain evidence="6">CBS 366.77</strain>
    </source>
</reference>
<comment type="similarity">
    <text evidence="1">Belongs to the RMI1 family.</text>
</comment>
<feature type="domain" description="RecQ mediated genome instability protein 1 OB-fold" evidence="3">
    <location>
        <begin position="69"/>
        <end position="222"/>
    </location>
</feature>
<organism evidence="5 6">
    <name type="scientific">Aspergillus sclerotialis</name>
    <dbReference type="NCBI Taxonomy" id="2070753"/>
    <lineage>
        <taxon>Eukaryota</taxon>
        <taxon>Fungi</taxon>
        <taxon>Dikarya</taxon>
        <taxon>Ascomycota</taxon>
        <taxon>Pezizomycotina</taxon>
        <taxon>Eurotiomycetes</taxon>
        <taxon>Eurotiomycetidae</taxon>
        <taxon>Eurotiales</taxon>
        <taxon>Aspergillaceae</taxon>
        <taxon>Aspergillus</taxon>
        <taxon>Aspergillus subgen. Polypaecilum</taxon>
    </lineage>
</organism>
<keyword evidence="6" id="KW-1185">Reference proteome</keyword>
<protein>
    <recommendedName>
        <fullName evidence="2">RecQ-mediated genome instability protein 1</fullName>
    </recommendedName>
</protein>
<proteinExistence type="inferred from homology"/>
<dbReference type="Proteomes" id="UP000266188">
    <property type="component" value="Unassembled WGS sequence"/>
</dbReference>
<dbReference type="Pfam" id="PF08585">
    <property type="entry name" value="RMI1_N_C"/>
    <property type="match status" value="1"/>
</dbReference>
<dbReference type="Gene3D" id="2.40.50.770">
    <property type="entry name" value="RecQ-mediated genome instability protein Rmi1, C-terminal domain"/>
    <property type="match status" value="1"/>
</dbReference>
<dbReference type="GO" id="GO:0000724">
    <property type="term" value="P:double-strand break repair via homologous recombination"/>
    <property type="evidence" value="ECO:0007669"/>
    <property type="project" value="TreeGrafter"/>
</dbReference>
<evidence type="ECO:0000256" key="1">
    <source>
        <dbReference type="ARBA" id="ARBA00006395"/>
    </source>
</evidence>
<evidence type="ECO:0000313" key="5">
    <source>
        <dbReference type="EMBL" id="RJE19867.1"/>
    </source>
</evidence>
<dbReference type="EMBL" id="MVGC01000361">
    <property type="protein sequence ID" value="RJE19867.1"/>
    <property type="molecule type" value="Genomic_DNA"/>
</dbReference>
<dbReference type="OrthoDB" id="341511at2759"/>
<dbReference type="InterPro" id="IPR013894">
    <property type="entry name" value="RMI1_OB"/>
</dbReference>
<sequence length="251" mass="27449">MTTLQDQLSATLFQTKQLPVSRAWLSTFLTTSTSNRQIPLPALTQTALFRILNSDIRETLSTINPTSLLPRNITDPNTKETRLQGPIPLQVLDIEDIGSSLWSQVEAIERVERGEAVRGREIVRTVNVEGREEGLNGNNNGSGGNATGGPHRLTFQDAAGNRVVGIELHRIKEIGIGKLSIGAKVVVGNAVVARGVVLLTPDCARVLGGKIEAMDRVWKEGRKMRLKARVEEMESGELGINRNRNGDPMEE</sequence>
<dbReference type="AlphaFoldDB" id="A0A3A2ZEW4"/>
<evidence type="ECO:0000256" key="2">
    <source>
        <dbReference type="ARBA" id="ARBA00018987"/>
    </source>
</evidence>
<feature type="domain" description="RMI1 N-terminal" evidence="4">
    <location>
        <begin position="15"/>
        <end position="59"/>
    </location>
</feature>
<dbReference type="GO" id="GO:0031422">
    <property type="term" value="C:RecQ family helicase-topoisomerase III complex"/>
    <property type="evidence" value="ECO:0007669"/>
    <property type="project" value="TreeGrafter"/>
</dbReference>
<dbReference type="GO" id="GO:0000712">
    <property type="term" value="P:resolution of meiotic recombination intermediates"/>
    <property type="evidence" value="ECO:0007669"/>
    <property type="project" value="TreeGrafter"/>
</dbReference>
<evidence type="ECO:0000259" key="3">
    <source>
        <dbReference type="Pfam" id="PF08585"/>
    </source>
</evidence>
<dbReference type="Pfam" id="PF21000">
    <property type="entry name" value="RMI1_N_N"/>
    <property type="match status" value="1"/>
</dbReference>
<dbReference type="GO" id="GO:0016604">
    <property type="term" value="C:nuclear body"/>
    <property type="evidence" value="ECO:0007669"/>
    <property type="project" value="TreeGrafter"/>
</dbReference>
<dbReference type="PANTHER" id="PTHR14790">
    <property type="entry name" value="RECQ-MEDIATED GENOME INSTABILITY PROTEIN 1 RMI1"/>
    <property type="match status" value="1"/>
</dbReference>
<gene>
    <name evidence="5" type="ORF">PHISCL_07784</name>
</gene>
<comment type="caution">
    <text evidence="5">The sequence shown here is derived from an EMBL/GenBank/DDBJ whole genome shotgun (WGS) entry which is preliminary data.</text>
</comment>
<dbReference type="SMART" id="SM01161">
    <property type="entry name" value="DUF1767"/>
    <property type="match status" value="1"/>
</dbReference>
<dbReference type="InterPro" id="IPR042470">
    <property type="entry name" value="RMI1_N_C_sf"/>
</dbReference>
<dbReference type="InterPro" id="IPR049363">
    <property type="entry name" value="RMI1_N"/>
</dbReference>
<evidence type="ECO:0000259" key="4">
    <source>
        <dbReference type="Pfam" id="PF21000"/>
    </source>
</evidence>
<accession>A0A3A2ZEW4</accession>
<dbReference type="STRING" id="2070753.A0A3A2ZEW4"/>